<proteinExistence type="predicted"/>
<evidence type="ECO:0000256" key="2">
    <source>
        <dbReference type="ARBA" id="ARBA00012438"/>
    </source>
</evidence>
<evidence type="ECO:0000313" key="14">
    <source>
        <dbReference type="Proteomes" id="UP000298246"/>
    </source>
</evidence>
<dbReference type="InterPro" id="IPR036097">
    <property type="entry name" value="HisK_dim/P_sf"/>
</dbReference>
<dbReference type="GO" id="GO:0030435">
    <property type="term" value="P:sporulation resulting in formation of a cellular spore"/>
    <property type="evidence" value="ECO:0007669"/>
    <property type="project" value="UniProtKB-KW"/>
</dbReference>
<sequence length="621" mass="70087">MAELRDNPSEACETGPLELAFLQNEELFRHAFGYAAIGMALVGLDGRLLKVNPSFCELVGYTEEELLALHFQEITHHEDVEGDVRLLEQTLAGERRSYQMEKRYVSKQGLSVWVILNAWLVRDESGAPLYFVAQVQDITSRKQTERELEESRLRYDSLLQHNPDMICTLDEATGKLLSINPAALEITGYSQEELLNRSFLPCMAAEDWPRVWKLFAKARQGLIDSAEISLLHKLGDVITLEVSCVPIWNREQLQGIHLIARDITKRKSTERTIERLHDKNRLILNAVSDGIFGIDEQQGTIFWNDAAERLTGYSHGEMLGKNAYRLLTRDQTDDREGSPLARSMLEGAYYHIANEVFCRKDGETFPVEYMVCPIYEHGQVIGGVVTFKDITERQKTEELLRKSEKLSVVGQMAAGVAHEIRNPLTSVKGFLQFMQSGASSKQEYYDIMLSELGRIEMIITEMLVLAKPQVLRYQPCSIETILRQVMTLLETQAILSDIQFRMVIERGLPLVLCEENQLKQVFVNLIRNAMEAMPDGGQIDVRVGLDDTGRVNIALKDRGCGIPPERLSKLGEPFYTTKEKGTGLGMMITYKIIEDHKGTMHIESSVGKGTVVSITLPVTGD</sequence>
<dbReference type="PRINTS" id="PR00344">
    <property type="entry name" value="BCTRLSENSOR"/>
</dbReference>
<evidence type="ECO:0000256" key="3">
    <source>
        <dbReference type="ARBA" id="ARBA00022553"/>
    </source>
</evidence>
<feature type="domain" description="PAS" evidence="11">
    <location>
        <begin position="276"/>
        <end position="336"/>
    </location>
</feature>
<name>A0A4Y8PV45_9BACL</name>
<keyword evidence="3" id="KW-0597">Phosphoprotein</keyword>
<dbReference type="SMART" id="SM00086">
    <property type="entry name" value="PAC"/>
    <property type="match status" value="3"/>
</dbReference>
<keyword evidence="6" id="KW-0418">Kinase</keyword>
<dbReference type="PROSITE" id="PS50109">
    <property type="entry name" value="HIS_KIN"/>
    <property type="match status" value="1"/>
</dbReference>
<feature type="domain" description="PAS" evidence="11">
    <location>
        <begin position="24"/>
        <end position="94"/>
    </location>
</feature>
<dbReference type="Gene3D" id="3.30.450.20">
    <property type="entry name" value="PAS domain"/>
    <property type="match status" value="3"/>
</dbReference>
<evidence type="ECO:0000256" key="5">
    <source>
        <dbReference type="ARBA" id="ARBA00022741"/>
    </source>
</evidence>
<feature type="domain" description="PAC" evidence="12">
    <location>
        <begin position="98"/>
        <end position="150"/>
    </location>
</feature>
<comment type="catalytic activity">
    <reaction evidence="1">
        <text>ATP + protein L-histidine = ADP + protein N-phospho-L-histidine.</text>
        <dbReference type="EC" id="2.7.13.3"/>
    </reaction>
</comment>
<dbReference type="SMART" id="SM00091">
    <property type="entry name" value="PAS"/>
    <property type="match status" value="3"/>
</dbReference>
<dbReference type="CDD" id="cd00130">
    <property type="entry name" value="PAS"/>
    <property type="match status" value="3"/>
</dbReference>
<dbReference type="PANTHER" id="PTHR43304:SF1">
    <property type="entry name" value="PAC DOMAIN-CONTAINING PROTEIN"/>
    <property type="match status" value="1"/>
</dbReference>
<evidence type="ECO:0000256" key="1">
    <source>
        <dbReference type="ARBA" id="ARBA00000085"/>
    </source>
</evidence>
<dbReference type="InterPro" id="IPR003661">
    <property type="entry name" value="HisK_dim/P_dom"/>
</dbReference>
<evidence type="ECO:0000256" key="6">
    <source>
        <dbReference type="ARBA" id="ARBA00022777"/>
    </source>
</evidence>
<dbReference type="InterPro" id="IPR000700">
    <property type="entry name" value="PAS-assoc_C"/>
</dbReference>
<dbReference type="GO" id="GO:0006355">
    <property type="term" value="P:regulation of DNA-templated transcription"/>
    <property type="evidence" value="ECO:0007669"/>
    <property type="project" value="InterPro"/>
</dbReference>
<gene>
    <name evidence="13" type="ORF">B5M42_19805</name>
</gene>
<keyword evidence="4" id="KW-0808">Transferase</keyword>
<evidence type="ECO:0000259" key="12">
    <source>
        <dbReference type="PROSITE" id="PS50113"/>
    </source>
</evidence>
<dbReference type="AlphaFoldDB" id="A0A4Y8PV45"/>
<dbReference type="NCBIfam" id="TIGR00229">
    <property type="entry name" value="sensory_box"/>
    <property type="match status" value="3"/>
</dbReference>
<comment type="caution">
    <text evidence="13">The sequence shown here is derived from an EMBL/GenBank/DDBJ whole genome shotgun (WGS) entry which is preliminary data.</text>
</comment>
<dbReference type="InterPro" id="IPR052162">
    <property type="entry name" value="Sensor_kinase/Photoreceptor"/>
</dbReference>
<dbReference type="EMBL" id="MYFO01000033">
    <property type="protein sequence ID" value="TFE84594.1"/>
    <property type="molecule type" value="Genomic_DNA"/>
</dbReference>
<feature type="domain" description="PAS" evidence="11">
    <location>
        <begin position="151"/>
        <end position="200"/>
    </location>
</feature>
<dbReference type="SUPFAM" id="SSF55785">
    <property type="entry name" value="PYP-like sensor domain (PAS domain)"/>
    <property type="match status" value="3"/>
</dbReference>
<evidence type="ECO:0000256" key="9">
    <source>
        <dbReference type="ARBA" id="ARBA00023012"/>
    </source>
</evidence>
<feature type="domain" description="PAC" evidence="12">
    <location>
        <begin position="350"/>
        <end position="402"/>
    </location>
</feature>
<dbReference type="Pfam" id="PF00989">
    <property type="entry name" value="PAS"/>
    <property type="match status" value="2"/>
</dbReference>
<dbReference type="SMART" id="SM00388">
    <property type="entry name" value="HisKA"/>
    <property type="match status" value="1"/>
</dbReference>
<dbReference type="Gene3D" id="1.10.287.130">
    <property type="match status" value="1"/>
</dbReference>
<evidence type="ECO:0000259" key="11">
    <source>
        <dbReference type="PROSITE" id="PS50112"/>
    </source>
</evidence>
<dbReference type="GO" id="GO:0005524">
    <property type="term" value="F:ATP binding"/>
    <property type="evidence" value="ECO:0007669"/>
    <property type="project" value="UniProtKB-KW"/>
</dbReference>
<keyword evidence="8" id="KW-0749">Sporulation</keyword>
<dbReference type="RefSeq" id="WP_134755989.1">
    <property type="nucleotide sequence ID" value="NZ_MYFO02000018.1"/>
</dbReference>
<dbReference type="InterPro" id="IPR004358">
    <property type="entry name" value="Sig_transdc_His_kin-like_C"/>
</dbReference>
<dbReference type="InterPro" id="IPR003594">
    <property type="entry name" value="HATPase_dom"/>
</dbReference>
<dbReference type="InterPro" id="IPR013767">
    <property type="entry name" value="PAS_fold"/>
</dbReference>
<dbReference type="Pfam" id="PF00512">
    <property type="entry name" value="HisKA"/>
    <property type="match status" value="1"/>
</dbReference>
<dbReference type="SMART" id="SM00387">
    <property type="entry name" value="HATPase_c"/>
    <property type="match status" value="1"/>
</dbReference>
<dbReference type="OrthoDB" id="9815750at2"/>
<protein>
    <recommendedName>
        <fullName evidence="2">histidine kinase</fullName>
        <ecNumber evidence="2">2.7.13.3</ecNumber>
    </recommendedName>
</protein>
<dbReference type="InterPro" id="IPR035965">
    <property type="entry name" value="PAS-like_dom_sf"/>
</dbReference>
<evidence type="ECO:0000256" key="8">
    <source>
        <dbReference type="ARBA" id="ARBA00022969"/>
    </source>
</evidence>
<evidence type="ECO:0000256" key="4">
    <source>
        <dbReference type="ARBA" id="ARBA00022679"/>
    </source>
</evidence>
<dbReference type="Pfam" id="PF13426">
    <property type="entry name" value="PAS_9"/>
    <property type="match status" value="1"/>
</dbReference>
<evidence type="ECO:0000256" key="7">
    <source>
        <dbReference type="ARBA" id="ARBA00022840"/>
    </source>
</evidence>
<dbReference type="InterPro" id="IPR001610">
    <property type="entry name" value="PAC"/>
</dbReference>
<dbReference type="InterPro" id="IPR000014">
    <property type="entry name" value="PAS"/>
</dbReference>
<keyword evidence="14" id="KW-1185">Reference proteome</keyword>
<dbReference type="GO" id="GO:0000155">
    <property type="term" value="F:phosphorelay sensor kinase activity"/>
    <property type="evidence" value="ECO:0007669"/>
    <property type="project" value="InterPro"/>
</dbReference>
<dbReference type="Pfam" id="PF02518">
    <property type="entry name" value="HATPase_c"/>
    <property type="match status" value="1"/>
</dbReference>
<keyword evidence="7" id="KW-0067">ATP-binding</keyword>
<dbReference type="PROSITE" id="PS50112">
    <property type="entry name" value="PAS"/>
    <property type="match status" value="3"/>
</dbReference>
<dbReference type="FunFam" id="1.10.287.130:FF:000040">
    <property type="entry name" value="PAS domain-containing sensor histidine kinase"/>
    <property type="match status" value="1"/>
</dbReference>
<keyword evidence="9" id="KW-0902">Two-component regulatory system</keyword>
<evidence type="ECO:0000259" key="10">
    <source>
        <dbReference type="PROSITE" id="PS50109"/>
    </source>
</evidence>
<dbReference type="PANTHER" id="PTHR43304">
    <property type="entry name" value="PHYTOCHROME-LIKE PROTEIN CPH1"/>
    <property type="match status" value="1"/>
</dbReference>
<reference evidence="13 14" key="1">
    <citation type="submission" date="2017-03" db="EMBL/GenBank/DDBJ databases">
        <title>Isolation of Levoglucosan Utilizing Bacteria.</title>
        <authorList>
            <person name="Arya A.S."/>
        </authorList>
    </citation>
    <scope>NUCLEOTIDE SEQUENCE [LARGE SCALE GENOMIC DNA]</scope>
    <source>
        <strain evidence="13 14">MEC069</strain>
    </source>
</reference>
<evidence type="ECO:0000313" key="13">
    <source>
        <dbReference type="EMBL" id="TFE84594.1"/>
    </source>
</evidence>
<dbReference type="Gene3D" id="3.30.565.10">
    <property type="entry name" value="Histidine kinase-like ATPase, C-terminal domain"/>
    <property type="match status" value="1"/>
</dbReference>
<dbReference type="SUPFAM" id="SSF55874">
    <property type="entry name" value="ATPase domain of HSP90 chaperone/DNA topoisomerase II/histidine kinase"/>
    <property type="match status" value="1"/>
</dbReference>
<feature type="domain" description="PAC" evidence="12">
    <location>
        <begin position="224"/>
        <end position="275"/>
    </location>
</feature>
<dbReference type="SUPFAM" id="SSF47384">
    <property type="entry name" value="Homodimeric domain of signal transducing histidine kinase"/>
    <property type="match status" value="1"/>
</dbReference>
<keyword evidence="5" id="KW-0547">Nucleotide-binding</keyword>
<dbReference type="InterPro" id="IPR036890">
    <property type="entry name" value="HATPase_C_sf"/>
</dbReference>
<dbReference type="CDD" id="cd00082">
    <property type="entry name" value="HisKA"/>
    <property type="match status" value="1"/>
</dbReference>
<feature type="domain" description="Histidine kinase" evidence="10">
    <location>
        <begin position="415"/>
        <end position="620"/>
    </location>
</feature>
<dbReference type="InterPro" id="IPR005467">
    <property type="entry name" value="His_kinase_dom"/>
</dbReference>
<organism evidence="13 14">
    <name type="scientific">Paenibacillus athensensis</name>
    <dbReference type="NCBI Taxonomy" id="1967502"/>
    <lineage>
        <taxon>Bacteria</taxon>
        <taxon>Bacillati</taxon>
        <taxon>Bacillota</taxon>
        <taxon>Bacilli</taxon>
        <taxon>Bacillales</taxon>
        <taxon>Paenibacillaceae</taxon>
        <taxon>Paenibacillus</taxon>
    </lineage>
</organism>
<dbReference type="Proteomes" id="UP000298246">
    <property type="component" value="Unassembled WGS sequence"/>
</dbReference>
<dbReference type="PROSITE" id="PS50113">
    <property type="entry name" value="PAC"/>
    <property type="match status" value="3"/>
</dbReference>
<dbReference type="EC" id="2.7.13.3" evidence="2"/>
<accession>A0A4Y8PV45</accession>